<sequence length="50" mass="5842">LLTNRLKWDEESLIITEAQKDSTMKIDEPKTPFIHYDHELDRVLDADGNS</sequence>
<gene>
    <name evidence="1" type="ORF">K457DRAFT_51791</name>
</gene>
<dbReference type="AlphaFoldDB" id="A0A197K2M8"/>
<dbReference type="Proteomes" id="UP000078512">
    <property type="component" value="Unassembled WGS sequence"/>
</dbReference>
<evidence type="ECO:0000313" key="2">
    <source>
        <dbReference type="Proteomes" id="UP000078512"/>
    </source>
</evidence>
<reference evidence="1 2" key="1">
    <citation type="submission" date="2016-05" db="EMBL/GenBank/DDBJ databases">
        <title>Genome sequencing reveals origins of a unique bacterial endosymbiosis in the earliest lineages of terrestrial Fungi.</title>
        <authorList>
            <consortium name="DOE Joint Genome Institute"/>
            <person name="Uehling J."/>
            <person name="Gryganskyi A."/>
            <person name="Hameed K."/>
            <person name="Tschaplinski T."/>
            <person name="Misztal P."/>
            <person name="Wu S."/>
            <person name="Desiro A."/>
            <person name="Vande Pol N."/>
            <person name="Du Z.-Y."/>
            <person name="Zienkiewicz A."/>
            <person name="Zienkiewicz K."/>
            <person name="Morin E."/>
            <person name="Tisserant E."/>
            <person name="Splivallo R."/>
            <person name="Hainaut M."/>
            <person name="Henrissat B."/>
            <person name="Ohm R."/>
            <person name="Kuo A."/>
            <person name="Yan J."/>
            <person name="Lipzen A."/>
            <person name="Nolan M."/>
            <person name="Labutti K."/>
            <person name="Barry K."/>
            <person name="Goldstein A."/>
            <person name="Labbe J."/>
            <person name="Schadt C."/>
            <person name="Tuskan G."/>
            <person name="Grigoriev I."/>
            <person name="Martin F."/>
            <person name="Vilgalys R."/>
            <person name="Bonito G."/>
        </authorList>
    </citation>
    <scope>NUCLEOTIDE SEQUENCE [LARGE SCALE GENOMIC DNA]</scope>
    <source>
        <strain evidence="1 2">AG-77</strain>
    </source>
</reference>
<feature type="non-terminal residue" evidence="1">
    <location>
        <position position="50"/>
    </location>
</feature>
<organism evidence="1 2">
    <name type="scientific">Linnemannia elongata AG-77</name>
    <dbReference type="NCBI Taxonomy" id="1314771"/>
    <lineage>
        <taxon>Eukaryota</taxon>
        <taxon>Fungi</taxon>
        <taxon>Fungi incertae sedis</taxon>
        <taxon>Mucoromycota</taxon>
        <taxon>Mortierellomycotina</taxon>
        <taxon>Mortierellomycetes</taxon>
        <taxon>Mortierellales</taxon>
        <taxon>Mortierellaceae</taxon>
        <taxon>Linnemannia</taxon>
    </lineage>
</organism>
<dbReference type="GO" id="GO:0004864">
    <property type="term" value="F:protein phosphatase inhibitor activity"/>
    <property type="evidence" value="ECO:0007669"/>
    <property type="project" value="InterPro"/>
</dbReference>
<dbReference type="EMBL" id="KV442028">
    <property type="protein sequence ID" value="OAQ31735.1"/>
    <property type="molecule type" value="Genomic_DNA"/>
</dbReference>
<feature type="non-terminal residue" evidence="1">
    <location>
        <position position="1"/>
    </location>
</feature>
<dbReference type="InterPro" id="IPR007062">
    <property type="entry name" value="PPI-2"/>
</dbReference>
<dbReference type="OrthoDB" id="551302at2759"/>
<protein>
    <submittedName>
        <fullName evidence="1">Uncharacterized protein</fullName>
    </submittedName>
</protein>
<proteinExistence type="predicted"/>
<dbReference type="PANTHER" id="PTHR12398:SF20">
    <property type="entry name" value="PROTEIN PHOSPHATASE 1 REGULATORY INHIBITOR SUBUNIT 2"/>
    <property type="match status" value="1"/>
</dbReference>
<dbReference type="PANTHER" id="PTHR12398">
    <property type="entry name" value="PROTEIN PHOSPHATASE INHIBITOR"/>
    <property type="match status" value="1"/>
</dbReference>
<name>A0A197K2M8_9FUNG</name>
<accession>A0A197K2M8</accession>
<evidence type="ECO:0000313" key="1">
    <source>
        <dbReference type="EMBL" id="OAQ31735.1"/>
    </source>
</evidence>
<dbReference type="GO" id="GO:0009966">
    <property type="term" value="P:regulation of signal transduction"/>
    <property type="evidence" value="ECO:0007669"/>
    <property type="project" value="InterPro"/>
</dbReference>
<dbReference type="Pfam" id="PF04979">
    <property type="entry name" value="IPP-2"/>
    <property type="match status" value="1"/>
</dbReference>
<keyword evidence="2" id="KW-1185">Reference proteome</keyword>